<name>A0AAV8T240_9ROSI</name>
<evidence type="ECO:0000259" key="3">
    <source>
        <dbReference type="PROSITE" id="PS50004"/>
    </source>
</evidence>
<dbReference type="SMART" id="SM00239">
    <property type="entry name" value="C2"/>
    <property type="match status" value="1"/>
</dbReference>
<proteinExistence type="predicted"/>
<protein>
    <recommendedName>
        <fullName evidence="3">C2 domain-containing protein</fullName>
    </recommendedName>
</protein>
<evidence type="ECO:0000313" key="5">
    <source>
        <dbReference type="Proteomes" id="UP001159364"/>
    </source>
</evidence>
<keyword evidence="2" id="KW-0106">Calcium</keyword>
<dbReference type="PROSITE" id="PS50004">
    <property type="entry name" value="C2"/>
    <property type="match status" value="1"/>
</dbReference>
<keyword evidence="1" id="KW-0479">Metal-binding</keyword>
<dbReference type="InterPro" id="IPR000008">
    <property type="entry name" value="C2_dom"/>
</dbReference>
<dbReference type="PANTHER" id="PTHR46502">
    <property type="entry name" value="C2 DOMAIN-CONTAINING"/>
    <property type="match status" value="1"/>
</dbReference>
<accession>A0AAV8T240</accession>
<dbReference type="AlphaFoldDB" id="A0AAV8T240"/>
<dbReference type="Gene3D" id="2.60.40.150">
    <property type="entry name" value="C2 domain"/>
    <property type="match status" value="1"/>
</dbReference>
<dbReference type="GO" id="GO:0046872">
    <property type="term" value="F:metal ion binding"/>
    <property type="evidence" value="ECO:0007669"/>
    <property type="project" value="UniProtKB-KW"/>
</dbReference>
<feature type="domain" description="C2" evidence="3">
    <location>
        <begin position="1"/>
        <end position="107"/>
    </location>
</feature>
<keyword evidence="5" id="KW-1185">Reference proteome</keyword>
<comment type="caution">
    <text evidence="4">The sequence shown here is derived from an EMBL/GenBank/DDBJ whole genome shotgun (WGS) entry which is preliminary data.</text>
</comment>
<gene>
    <name evidence="4" type="ORF">K2173_011878</name>
</gene>
<evidence type="ECO:0000256" key="2">
    <source>
        <dbReference type="ARBA" id="ARBA00022837"/>
    </source>
</evidence>
<evidence type="ECO:0000313" key="4">
    <source>
        <dbReference type="EMBL" id="KAJ8760325.1"/>
    </source>
</evidence>
<dbReference type="SUPFAM" id="SSF49562">
    <property type="entry name" value="C2 domain (Calcium/lipid-binding domain, CaLB)"/>
    <property type="match status" value="1"/>
</dbReference>
<dbReference type="InterPro" id="IPR035892">
    <property type="entry name" value="C2_domain_sf"/>
</dbReference>
<dbReference type="PANTHER" id="PTHR46502:SF15">
    <property type="entry name" value="16 KDA PHLOEM PROTEIN 1"/>
    <property type="match status" value="1"/>
</dbReference>
<organism evidence="4 5">
    <name type="scientific">Erythroxylum novogranatense</name>
    <dbReference type="NCBI Taxonomy" id="1862640"/>
    <lineage>
        <taxon>Eukaryota</taxon>
        <taxon>Viridiplantae</taxon>
        <taxon>Streptophyta</taxon>
        <taxon>Embryophyta</taxon>
        <taxon>Tracheophyta</taxon>
        <taxon>Spermatophyta</taxon>
        <taxon>Magnoliopsida</taxon>
        <taxon>eudicotyledons</taxon>
        <taxon>Gunneridae</taxon>
        <taxon>Pentapetalae</taxon>
        <taxon>rosids</taxon>
        <taxon>fabids</taxon>
        <taxon>Malpighiales</taxon>
        <taxon>Erythroxylaceae</taxon>
        <taxon>Erythroxylum</taxon>
    </lineage>
</organism>
<dbReference type="EMBL" id="JAIWQS010000007">
    <property type="protein sequence ID" value="KAJ8760325.1"/>
    <property type="molecule type" value="Genomic_DNA"/>
</dbReference>
<reference evidence="4 5" key="1">
    <citation type="submission" date="2021-09" db="EMBL/GenBank/DDBJ databases">
        <title>Genomic insights and catalytic innovation underlie evolution of tropane alkaloids biosynthesis.</title>
        <authorList>
            <person name="Wang Y.-J."/>
            <person name="Tian T."/>
            <person name="Huang J.-P."/>
            <person name="Huang S.-X."/>
        </authorList>
    </citation>
    <scope>NUCLEOTIDE SEQUENCE [LARGE SCALE GENOMIC DNA]</scope>
    <source>
        <strain evidence="4">KIB-2018</strain>
        <tissue evidence="4">Leaf</tissue>
    </source>
</reference>
<sequence length="155" mass="17062">MAIGILEVFLVSAKGLSGNDFLGAADPYVVVQYKSEERRSSVATEGGGNPSWNEKIKLRVEYPGKGNDYKLSLRIMDKDTFSADDFMGEAIIYVKDLLVLGVENGTAELHPLKYSVTNANQCYSGEIQVGLSFTLKEVTDVNGEEEYGGWKESDY</sequence>
<dbReference type="Proteomes" id="UP001159364">
    <property type="component" value="Linkage Group LG07"/>
</dbReference>
<dbReference type="Pfam" id="PF00168">
    <property type="entry name" value="C2"/>
    <property type="match status" value="1"/>
</dbReference>
<evidence type="ECO:0000256" key="1">
    <source>
        <dbReference type="ARBA" id="ARBA00022723"/>
    </source>
</evidence>